<comment type="similarity">
    <text evidence="1">Belongs to the peptidase M81 family.</text>
</comment>
<dbReference type="EMBL" id="JAYWLC010000016">
    <property type="protein sequence ID" value="MER5173245.1"/>
    <property type="molecule type" value="Genomic_DNA"/>
</dbReference>
<comment type="function">
    <text evidence="1">Involved in peptidolytic degradation of cyclic heptapeptide hepatotoxin microcystin (MC).</text>
</comment>
<keyword evidence="1" id="KW-0378">Hydrolase</keyword>
<reference evidence="4 5" key="2">
    <citation type="submission" date="2024-06" db="EMBL/GenBank/DDBJ databases">
        <title>Thioclava kandeliae sp. nov. from a rhizosphere soil sample of Kandelia candel in a mangrove.</title>
        <authorList>
            <person name="Mu T."/>
        </authorList>
    </citation>
    <scope>NUCLEOTIDE SEQUENCE [LARGE SCALE GENOMIC DNA]</scope>
    <source>
        <strain evidence="4 5">CPCC 100088</strain>
    </source>
</reference>
<keyword evidence="1" id="KW-0479">Metal-binding</keyword>
<keyword evidence="1" id="KW-0482">Metalloprotease</keyword>
<evidence type="ECO:0000256" key="1">
    <source>
        <dbReference type="PIRNR" id="PIRNR012702"/>
    </source>
</evidence>
<dbReference type="InterPro" id="IPR015995">
    <property type="entry name" value="MlrC_N"/>
</dbReference>
<name>A0ABV1SK27_9RHOB</name>
<evidence type="ECO:0000313" key="5">
    <source>
        <dbReference type="Proteomes" id="UP001438953"/>
    </source>
</evidence>
<reference evidence="4 5" key="1">
    <citation type="submission" date="2024-01" db="EMBL/GenBank/DDBJ databases">
        <authorList>
            <person name="Deng Y."/>
            <person name="Su J."/>
        </authorList>
    </citation>
    <scope>NUCLEOTIDE SEQUENCE [LARGE SCALE GENOMIC DNA]</scope>
    <source>
        <strain evidence="4 5">CPCC 100088</strain>
    </source>
</reference>
<dbReference type="PIRSF" id="PIRSF012702">
    <property type="entry name" value="UCP012702"/>
    <property type="match status" value="1"/>
</dbReference>
<dbReference type="RefSeq" id="WP_350938550.1">
    <property type="nucleotide sequence ID" value="NZ_JAYWLC010000016.1"/>
</dbReference>
<feature type="domain" description="Microcystin LR degradation protein MlrC N-terminal" evidence="3">
    <location>
        <begin position="2"/>
        <end position="295"/>
    </location>
</feature>
<dbReference type="InterPro" id="IPR009197">
    <property type="entry name" value="MlrC"/>
</dbReference>
<organism evidence="4 5">
    <name type="scientific">Thioclava kandeliae</name>
    <dbReference type="NCBI Taxonomy" id="3070818"/>
    <lineage>
        <taxon>Bacteria</taxon>
        <taxon>Pseudomonadati</taxon>
        <taxon>Pseudomonadota</taxon>
        <taxon>Alphaproteobacteria</taxon>
        <taxon>Rhodobacterales</taxon>
        <taxon>Paracoccaceae</taxon>
        <taxon>Thioclava</taxon>
    </lineage>
</organism>
<proteinExistence type="inferred from homology"/>
<gene>
    <name evidence="4" type="ORF">VSX56_15855</name>
</gene>
<dbReference type="Proteomes" id="UP001438953">
    <property type="component" value="Unassembled WGS sequence"/>
</dbReference>
<comment type="cofactor">
    <cofactor evidence="1">
        <name>Zn(2+)</name>
        <dbReference type="ChEBI" id="CHEBI:29105"/>
    </cofactor>
    <text evidence="1">Binds 1 zinc ion per subunit.</text>
</comment>
<comment type="caution">
    <text evidence="4">The sequence shown here is derived from an EMBL/GenBank/DDBJ whole genome shotgun (WGS) entry which is preliminary data.</text>
</comment>
<keyword evidence="1" id="KW-0645">Protease</keyword>
<evidence type="ECO:0000259" key="2">
    <source>
        <dbReference type="Pfam" id="PF07171"/>
    </source>
</evidence>
<feature type="domain" description="Microcystin LR degradation protein MlrC C-terminal" evidence="2">
    <location>
        <begin position="307"/>
        <end position="479"/>
    </location>
</feature>
<sequence length="509" mass="53742">MRVLLAGFQHETNTFAKDRADMAAFEHGGGFPALCRGAAIAEVMTPTVNLPAAGFLRAAKAAGVEVDPLLWAMAVPSGPVTEACYESIAGEICDLVRAGLPADAVYLDLHGAMCAEHLPDGEGELIERIRQIIGPDLPLVVSLDLHANVTRRMVDLTDALVAYRTYPHVDSAETGAAAFDLLQKRLALGRPFARAMARVDYMIPICWQSTMNAPADGLYAALPQIESETGAISLSYAMGFPAADFDECGQLIWAYGEAAPEAEAAVTALLSKVNDAESAFRGKLYTPDEAVAHALARNAEGCAPVVIADAQDNPGAGGSSDTTGLIKALVAANVPNAAVGVLWDPQAVALAQRAGEGAQLPLSLGGHSDVEGDSPLEAVFTVERLSDGHLRTLGPYYGTRDMHLGPAACLRLGGVRIVVASQKAQMADREMFRFAGVIPETTPILVAKSAIHFRADFAPIAGEIITATAPGAMMMRATDWVWAHLRDDLRLMPEGPTQAEHHAATHEEA</sequence>
<keyword evidence="5" id="KW-1185">Reference proteome</keyword>
<dbReference type="InterPro" id="IPR010799">
    <property type="entry name" value="MlrC_C"/>
</dbReference>
<accession>A0ABV1SK27</accession>
<dbReference type="Pfam" id="PF07364">
    <property type="entry name" value="DUF1485"/>
    <property type="match status" value="1"/>
</dbReference>
<evidence type="ECO:0000259" key="3">
    <source>
        <dbReference type="Pfam" id="PF07364"/>
    </source>
</evidence>
<evidence type="ECO:0000313" key="4">
    <source>
        <dbReference type="EMBL" id="MER5173245.1"/>
    </source>
</evidence>
<protein>
    <recommendedName>
        <fullName evidence="1">Microcystinase C</fullName>
        <shortName evidence="1">MlrC</shortName>
    </recommendedName>
</protein>
<dbReference type="Pfam" id="PF07171">
    <property type="entry name" value="MlrC_C"/>
    <property type="match status" value="1"/>
</dbReference>